<name>A0A382YYR2_9ZZZZ</name>
<gene>
    <name evidence="2" type="ORF">METZ01_LOCUS440943</name>
</gene>
<dbReference type="Gene3D" id="3.30.9.10">
    <property type="entry name" value="D-Amino Acid Oxidase, subunit A, domain 2"/>
    <property type="match status" value="1"/>
</dbReference>
<dbReference type="InterPro" id="IPR036188">
    <property type="entry name" value="FAD/NAD-bd_sf"/>
</dbReference>
<feature type="domain" description="FAD dependent oxidoreductase" evidence="1">
    <location>
        <begin position="2"/>
        <end position="219"/>
    </location>
</feature>
<dbReference type="PANTHER" id="PTHR13847:SF193">
    <property type="entry name" value="PYRUVATE DEHYDROGENASE PHOSPHATASE REGULATORY SUBUNIT, MITOCHONDRIAL"/>
    <property type="match status" value="1"/>
</dbReference>
<dbReference type="SUPFAM" id="SSF51905">
    <property type="entry name" value="FAD/NAD(P)-binding domain"/>
    <property type="match status" value="1"/>
</dbReference>
<proteinExistence type="predicted"/>
<evidence type="ECO:0000259" key="1">
    <source>
        <dbReference type="Pfam" id="PF01266"/>
    </source>
</evidence>
<protein>
    <recommendedName>
        <fullName evidence="1">FAD dependent oxidoreductase domain-containing protein</fullName>
    </recommendedName>
</protein>
<dbReference type="GO" id="GO:0005759">
    <property type="term" value="C:mitochondrial matrix"/>
    <property type="evidence" value="ECO:0007669"/>
    <property type="project" value="TreeGrafter"/>
</dbReference>
<dbReference type="SUPFAM" id="SSF54373">
    <property type="entry name" value="FAD-linked reductases, C-terminal domain"/>
    <property type="match status" value="1"/>
</dbReference>
<dbReference type="PANTHER" id="PTHR13847">
    <property type="entry name" value="SARCOSINE DEHYDROGENASE-RELATED"/>
    <property type="match status" value="1"/>
</dbReference>
<dbReference type="AlphaFoldDB" id="A0A382YYR2"/>
<feature type="non-terminal residue" evidence="2">
    <location>
        <position position="1"/>
    </location>
</feature>
<dbReference type="Pfam" id="PF01266">
    <property type="entry name" value="DAO"/>
    <property type="match status" value="1"/>
</dbReference>
<sequence>GDGRVDPTALTAAYCREAKQNGARFLEGVNVKQAVSRTNAVTGVDTDQGQIRCEVVVNCAGMWARDIGLKNNVDIPLYAVEHFYALTESLKDVYPDMPTFRDPDGLIYGREEVGGLLVGCFDHDALPVRLSELPAPFEFALLNENWDQFMPYMEQAIHRIPTLADCGIRTLVNGPESFTPDAEAHLDEAPELKNYFVLAGLSSSGVTRSGGMGGVLARWIVEGDPGLDLSRYSLKRFGPEHNREDYLRRRVRDMPSAHFG</sequence>
<feature type="non-terminal residue" evidence="2">
    <location>
        <position position="260"/>
    </location>
</feature>
<dbReference type="Gene3D" id="3.50.50.60">
    <property type="entry name" value="FAD/NAD(P)-binding domain"/>
    <property type="match status" value="1"/>
</dbReference>
<reference evidence="2" key="1">
    <citation type="submission" date="2018-05" db="EMBL/GenBank/DDBJ databases">
        <authorList>
            <person name="Lanie J.A."/>
            <person name="Ng W.-L."/>
            <person name="Kazmierczak K.M."/>
            <person name="Andrzejewski T.M."/>
            <person name="Davidsen T.M."/>
            <person name="Wayne K.J."/>
            <person name="Tettelin H."/>
            <person name="Glass J.I."/>
            <person name="Rusch D."/>
            <person name="Podicherti R."/>
            <person name="Tsui H.-C.T."/>
            <person name="Winkler M.E."/>
        </authorList>
    </citation>
    <scope>NUCLEOTIDE SEQUENCE</scope>
</reference>
<dbReference type="EMBL" id="UINC01179416">
    <property type="protein sequence ID" value="SVD88089.1"/>
    <property type="molecule type" value="Genomic_DNA"/>
</dbReference>
<evidence type="ECO:0000313" key="2">
    <source>
        <dbReference type="EMBL" id="SVD88089.1"/>
    </source>
</evidence>
<accession>A0A382YYR2</accession>
<dbReference type="InterPro" id="IPR006076">
    <property type="entry name" value="FAD-dep_OxRdtase"/>
</dbReference>
<organism evidence="2">
    <name type="scientific">marine metagenome</name>
    <dbReference type="NCBI Taxonomy" id="408172"/>
    <lineage>
        <taxon>unclassified sequences</taxon>
        <taxon>metagenomes</taxon>
        <taxon>ecological metagenomes</taxon>
    </lineage>
</organism>